<gene>
    <name evidence="2" type="ORF">TREES_T100021883</name>
</gene>
<reference evidence="3" key="1">
    <citation type="submission" date="2012-07" db="EMBL/GenBank/DDBJ databases">
        <title>Genome of the Chinese tree shrew, a rising model animal genetically related to primates.</title>
        <authorList>
            <person name="Zhang G."/>
            <person name="Fan Y."/>
            <person name="Yao Y."/>
            <person name="Huang Z."/>
        </authorList>
    </citation>
    <scope>NUCLEOTIDE SEQUENCE [LARGE SCALE GENOMIC DNA]</scope>
</reference>
<dbReference type="EMBL" id="KB321095">
    <property type="protein sequence ID" value="ELW47627.1"/>
    <property type="molecule type" value="Genomic_DNA"/>
</dbReference>
<evidence type="ECO:0000313" key="2">
    <source>
        <dbReference type="EMBL" id="ELW47627.1"/>
    </source>
</evidence>
<protein>
    <submittedName>
        <fullName evidence="2">Uncharacterized protein</fullName>
    </submittedName>
</protein>
<accession>L9JF71</accession>
<dbReference type="InParanoid" id="L9JF71"/>
<feature type="region of interest" description="Disordered" evidence="1">
    <location>
        <begin position="94"/>
        <end position="127"/>
    </location>
</feature>
<evidence type="ECO:0000256" key="1">
    <source>
        <dbReference type="SAM" id="MobiDB-lite"/>
    </source>
</evidence>
<evidence type="ECO:0000313" key="3">
    <source>
        <dbReference type="Proteomes" id="UP000011518"/>
    </source>
</evidence>
<keyword evidence="3" id="KW-1185">Reference proteome</keyword>
<dbReference type="Proteomes" id="UP000011518">
    <property type="component" value="Unassembled WGS sequence"/>
</dbReference>
<sequence length="127" mass="13125">MGRGGASVISFAVGTPICPGASINGVLEEACSFEGLAVGSSEPFCPDKCSFEGLAVGSSEPFCPDKAPKMGPSTCQPLVLCRVWSALCRPSSAAEADSTSSQRPRSEHYGPQNTVEAEGFPQALKKL</sequence>
<name>L9JF71_TUPCH</name>
<reference evidence="3" key="2">
    <citation type="journal article" date="2013" name="Nat. Commun.">
        <title>Genome of the Chinese tree shrew.</title>
        <authorList>
            <person name="Fan Y."/>
            <person name="Huang Z.Y."/>
            <person name="Cao C.C."/>
            <person name="Chen C.S."/>
            <person name="Chen Y.X."/>
            <person name="Fan D.D."/>
            <person name="He J."/>
            <person name="Hou H.L."/>
            <person name="Hu L."/>
            <person name="Hu X.T."/>
            <person name="Jiang X.T."/>
            <person name="Lai R."/>
            <person name="Lang Y.S."/>
            <person name="Liang B."/>
            <person name="Liao S.G."/>
            <person name="Mu D."/>
            <person name="Ma Y.Y."/>
            <person name="Niu Y.Y."/>
            <person name="Sun X.Q."/>
            <person name="Xia J.Q."/>
            <person name="Xiao J."/>
            <person name="Xiong Z.Q."/>
            <person name="Xu L."/>
            <person name="Yang L."/>
            <person name="Zhang Y."/>
            <person name="Zhao W."/>
            <person name="Zhao X.D."/>
            <person name="Zheng Y.T."/>
            <person name="Zhou J.M."/>
            <person name="Zhu Y.B."/>
            <person name="Zhang G.J."/>
            <person name="Wang J."/>
            <person name="Yao Y.G."/>
        </authorList>
    </citation>
    <scope>NUCLEOTIDE SEQUENCE [LARGE SCALE GENOMIC DNA]</scope>
</reference>
<organism evidence="2 3">
    <name type="scientific">Tupaia chinensis</name>
    <name type="common">Chinese tree shrew</name>
    <name type="synonym">Tupaia belangeri chinensis</name>
    <dbReference type="NCBI Taxonomy" id="246437"/>
    <lineage>
        <taxon>Eukaryota</taxon>
        <taxon>Metazoa</taxon>
        <taxon>Chordata</taxon>
        <taxon>Craniata</taxon>
        <taxon>Vertebrata</taxon>
        <taxon>Euteleostomi</taxon>
        <taxon>Mammalia</taxon>
        <taxon>Eutheria</taxon>
        <taxon>Euarchontoglires</taxon>
        <taxon>Scandentia</taxon>
        <taxon>Tupaiidae</taxon>
        <taxon>Tupaia</taxon>
    </lineage>
</organism>
<proteinExistence type="predicted"/>
<dbReference type="AlphaFoldDB" id="L9JF71"/>